<dbReference type="EMBL" id="SMKA01000522">
    <property type="protein sequence ID" value="TDC13580.1"/>
    <property type="molecule type" value="Genomic_DNA"/>
</dbReference>
<dbReference type="InterPro" id="IPR009057">
    <property type="entry name" value="Homeodomain-like_sf"/>
</dbReference>
<dbReference type="AlphaFoldDB" id="A0A4R4NZ88"/>
<feature type="DNA-binding region" description="H-T-H motif" evidence="4">
    <location>
        <begin position="28"/>
        <end position="47"/>
    </location>
</feature>
<evidence type="ECO:0000256" key="3">
    <source>
        <dbReference type="ARBA" id="ARBA00023163"/>
    </source>
</evidence>
<dbReference type="OrthoDB" id="3382616at2"/>
<keyword evidence="1" id="KW-0805">Transcription regulation</keyword>
<dbReference type="PANTHER" id="PTHR30055">
    <property type="entry name" value="HTH-TYPE TRANSCRIPTIONAL REGULATOR RUTR"/>
    <property type="match status" value="1"/>
</dbReference>
<keyword evidence="3" id="KW-0804">Transcription</keyword>
<dbReference type="InterPro" id="IPR049445">
    <property type="entry name" value="TetR_SbtR-like_C"/>
</dbReference>
<organism evidence="6 7">
    <name type="scientific">Kribbella albertanoniae</name>
    <dbReference type="NCBI Taxonomy" id="1266829"/>
    <lineage>
        <taxon>Bacteria</taxon>
        <taxon>Bacillati</taxon>
        <taxon>Actinomycetota</taxon>
        <taxon>Actinomycetes</taxon>
        <taxon>Propionibacteriales</taxon>
        <taxon>Kribbellaceae</taxon>
        <taxon>Kribbella</taxon>
    </lineage>
</organism>
<keyword evidence="7" id="KW-1185">Reference proteome</keyword>
<dbReference type="PROSITE" id="PS50977">
    <property type="entry name" value="HTH_TETR_2"/>
    <property type="match status" value="1"/>
</dbReference>
<dbReference type="InterPro" id="IPR036271">
    <property type="entry name" value="Tet_transcr_reg_TetR-rel_C_sf"/>
</dbReference>
<name>A0A4R4NZ88_9ACTN</name>
<dbReference type="Pfam" id="PF21597">
    <property type="entry name" value="TetR_C_43"/>
    <property type="match status" value="1"/>
</dbReference>
<dbReference type="RefSeq" id="WP_132416456.1">
    <property type="nucleotide sequence ID" value="NZ_SMKA01000522.1"/>
</dbReference>
<feature type="domain" description="HTH tetR-type" evidence="5">
    <location>
        <begin position="6"/>
        <end position="65"/>
    </location>
</feature>
<dbReference type="PANTHER" id="PTHR30055:SF234">
    <property type="entry name" value="HTH-TYPE TRANSCRIPTIONAL REGULATOR BETI"/>
    <property type="match status" value="1"/>
</dbReference>
<dbReference type="Pfam" id="PF00440">
    <property type="entry name" value="TetR_N"/>
    <property type="match status" value="1"/>
</dbReference>
<proteinExistence type="predicted"/>
<protein>
    <submittedName>
        <fullName evidence="6">TetR/AcrR family transcriptional regulator</fullName>
    </submittedName>
</protein>
<evidence type="ECO:0000256" key="2">
    <source>
        <dbReference type="ARBA" id="ARBA00023125"/>
    </source>
</evidence>
<sequence>MRKDAELNRERLVTAAREVFAERGLDVALDAVAKRAGVSIGTLYNRFPTRNDLVRAAFADNVQTVARLGDHALGLADPWDGFVYFVEQVSQLQAADRGYNELAGSSSAEDLSRGYELMSRIVARAREGGVLRADFTLEDMAFVTWSITRTIEATAGTGTTVWRRHLALILDGLRASAAHPLPVPPLSREQLADIYRGC</sequence>
<comment type="caution">
    <text evidence="6">The sequence shown here is derived from an EMBL/GenBank/DDBJ whole genome shotgun (WGS) entry which is preliminary data.</text>
</comment>
<dbReference type="InterPro" id="IPR001647">
    <property type="entry name" value="HTH_TetR"/>
</dbReference>
<evidence type="ECO:0000256" key="1">
    <source>
        <dbReference type="ARBA" id="ARBA00023015"/>
    </source>
</evidence>
<evidence type="ECO:0000259" key="5">
    <source>
        <dbReference type="PROSITE" id="PS50977"/>
    </source>
</evidence>
<evidence type="ECO:0000313" key="7">
    <source>
        <dbReference type="Proteomes" id="UP000295075"/>
    </source>
</evidence>
<gene>
    <name evidence="6" type="ORF">E1261_44750</name>
</gene>
<dbReference type="GO" id="GO:0003700">
    <property type="term" value="F:DNA-binding transcription factor activity"/>
    <property type="evidence" value="ECO:0007669"/>
    <property type="project" value="TreeGrafter"/>
</dbReference>
<accession>A0A4R4NZ88</accession>
<dbReference type="InterPro" id="IPR050109">
    <property type="entry name" value="HTH-type_TetR-like_transc_reg"/>
</dbReference>
<dbReference type="Proteomes" id="UP000295075">
    <property type="component" value="Unassembled WGS sequence"/>
</dbReference>
<reference evidence="6 7" key="1">
    <citation type="submission" date="2019-03" db="EMBL/GenBank/DDBJ databases">
        <title>Draft genome sequences of novel Actinobacteria.</title>
        <authorList>
            <person name="Sahin N."/>
            <person name="Ay H."/>
            <person name="Saygin H."/>
        </authorList>
    </citation>
    <scope>NUCLEOTIDE SEQUENCE [LARGE SCALE GENOMIC DNA]</scope>
    <source>
        <strain evidence="6 7">JCM 30547</strain>
    </source>
</reference>
<dbReference type="PRINTS" id="PR00455">
    <property type="entry name" value="HTHTETR"/>
</dbReference>
<dbReference type="Gene3D" id="1.10.357.10">
    <property type="entry name" value="Tetracycline Repressor, domain 2"/>
    <property type="match status" value="1"/>
</dbReference>
<dbReference type="SUPFAM" id="SSF46689">
    <property type="entry name" value="Homeodomain-like"/>
    <property type="match status" value="1"/>
</dbReference>
<dbReference type="GO" id="GO:0000976">
    <property type="term" value="F:transcription cis-regulatory region binding"/>
    <property type="evidence" value="ECO:0007669"/>
    <property type="project" value="TreeGrafter"/>
</dbReference>
<dbReference type="SUPFAM" id="SSF48498">
    <property type="entry name" value="Tetracyclin repressor-like, C-terminal domain"/>
    <property type="match status" value="1"/>
</dbReference>
<evidence type="ECO:0000256" key="4">
    <source>
        <dbReference type="PROSITE-ProRule" id="PRU00335"/>
    </source>
</evidence>
<keyword evidence="2 4" id="KW-0238">DNA-binding</keyword>
<evidence type="ECO:0000313" key="6">
    <source>
        <dbReference type="EMBL" id="TDC13580.1"/>
    </source>
</evidence>